<dbReference type="SUPFAM" id="SSF48452">
    <property type="entry name" value="TPR-like"/>
    <property type="match status" value="3"/>
</dbReference>
<dbReference type="PANTHER" id="PTHR19959">
    <property type="entry name" value="KINESIN LIGHT CHAIN"/>
    <property type="match status" value="1"/>
</dbReference>
<name>A0ABZ2QP72_9ACTN</name>
<dbReference type="Pfam" id="PF13374">
    <property type="entry name" value="TPR_10"/>
    <property type="match status" value="2"/>
</dbReference>
<evidence type="ECO:0000313" key="2">
    <source>
        <dbReference type="Proteomes" id="UP001626628"/>
    </source>
</evidence>
<keyword evidence="2" id="KW-1185">Reference proteome</keyword>
<reference evidence="1 2" key="1">
    <citation type="submission" date="2024-03" db="EMBL/GenBank/DDBJ databases">
        <title>The complete genome of Streptomyces sirii sp.nov.</title>
        <authorList>
            <person name="Zakalyukina Y.V."/>
            <person name="Belik A.R."/>
            <person name="Biryukov M.V."/>
            <person name="Baturina O.A."/>
            <person name="Kabilov M.R."/>
        </authorList>
    </citation>
    <scope>NUCLEOTIDE SEQUENCE [LARGE SCALE GENOMIC DNA]</scope>
    <source>
        <strain evidence="1 2">BP-8</strain>
    </source>
</reference>
<evidence type="ECO:0000313" key="1">
    <source>
        <dbReference type="EMBL" id="WXK76702.1"/>
    </source>
</evidence>
<dbReference type="SUPFAM" id="SSF52540">
    <property type="entry name" value="P-loop containing nucleoside triphosphate hydrolases"/>
    <property type="match status" value="1"/>
</dbReference>
<dbReference type="InterPro" id="IPR027417">
    <property type="entry name" value="P-loop_NTPase"/>
</dbReference>
<protein>
    <submittedName>
        <fullName evidence="1">Tetratricopeptide repeat protein</fullName>
    </submittedName>
</protein>
<dbReference type="Gene3D" id="3.40.50.1460">
    <property type="match status" value="1"/>
</dbReference>
<organism evidence="1 2">
    <name type="scientific">Streptomyces sirii</name>
    <dbReference type="NCBI Taxonomy" id="3127701"/>
    <lineage>
        <taxon>Bacteria</taxon>
        <taxon>Bacillati</taxon>
        <taxon>Actinomycetota</taxon>
        <taxon>Actinomycetes</taxon>
        <taxon>Kitasatosporales</taxon>
        <taxon>Streptomycetaceae</taxon>
        <taxon>Streptomyces</taxon>
    </lineage>
</organism>
<dbReference type="Proteomes" id="UP001626628">
    <property type="component" value="Chromosome"/>
</dbReference>
<sequence length="1630" mass="175161">MGEHGVHGTALGVAVESYDRPAFPHLPGARRQMDELCALLQEYGYAPRLVADPGRDEVRDEVRSWSARWREDGRHGPAVVLWSGHAELSHSALRLITRDTADIGDEEETYSTELLASAALRCGADQILLVVDTCHSGAGVLPALHKALRTWAERTLPEGRSAWLGVVASCQPEERAHGRGVLLDTLARVLREGPGGSAYRHEWSVRNRGVTGATVVEAVLAQWPQDSQRPLFVSSGGARPIFRNPRWRREAGEELVEHLVRAARGASGTEEGWYFTGRRRVLGAIVSWMRAARPGLFQVTGSAGSGKSAVLGRIATLADPRQRAATLAHGALGDLPDPGEGSVDAALHLRGLNAQQIAAALADKLGLPVPRTPSALIKELEDPDAAGERPPLIVLDGLDEAAPEQSEAIVEQLLAPLSRVASVLLGSRDRPFRPHGAHRPTLDDALTRFVSTTELVNLNEEPDTAEDVAAYVGLRLRSEGIADHRVREVAPRLAERAVASAGGFLFARLVTTSLIRRWHEHGEEAWNTAVPASIAAAFEEDLDNGPPHPGQPPAAARELLTALAWSADNGMPAGGVWELAASACSQDGRTYRAADLDWVLNAYGRYIVEDTDGLQAVYRLYHRELMNHLRYASLRESDGGEAICRAMVARIRDGYERGVPKDRMPPYLYYALPSHVLMAGDPGIALLRDLVPLDEQTFLPALAVALNDHALIVTASDGPRAALAQAEEAVAIRRSLMPADPEAHRLFFAGSLLQLARCRSLTGDREGASAAAREAADAYRELVRASAADFLPGLAGSLHLLVRCLRDSGDRKGALAAAHEATEAYRELSTTGGAAYLPDLADSLHLLANRLVEAGEIESALAAAREAVEISRPFAEADPAVYLDGYAMFLNTFATSLARTGAYQAALRPAMAATEAHRALAENDRATALPGLAACLHNLSLCLSRAGEPEAALSVANEAAEIARELAVTDAVEHLPRYAAALGNLSDRAADCGRDEEALALAQRSTEICRELVKLSREAHLPELASALHHLSLRLAAVRHDDAARASSRTAIDLYRALEEESPGSHRHELATCCETLALRLAEHGETATALPLAREAVELRRALARPAPLPPHLSSLAGALESLAECEAAGGDAEAAHEAATEALGVRRRLAEADPAAHVPALANALWQHANQLARSAAPPSALGPAREAVALLRPLCGPHSTAYRLSLAHALSTLARAESTCHHSQEALAAAREAVDTYRALGGDGSAGRRRRSVAGSLLNLARCQAAAEDPSAAVASAREAVDGFLALARLSPVRHLHDVLTALCELTDYLSQIEQIAAVRPYYDTAIDVLSEHPAVVRRLRYERTMLLLYEEDVGPGTDALIRFLTEAPEVRDEVVFDARDSLRSPPDDDHDRVRAAWVDATGTAPPDWLALPAWAFSLAYDWLDCPDWTAARRFWEQHAERLATPEATAVMAEVAMIEWAERDAGHLLRLMRRIPEAGADAAFLPLVLSDRLGAWVLDEPRTEVHDAVLHLARHDGVEAAQRYLEQPPALARRARQAGAARDTATLRHCAALEGGFLKDPYTARIHLALAEILAGTAAPAEAFPAAPNEAARDRAIEDIAEIMTHQPGHAVPLRGLLTSVLARDPG</sequence>
<dbReference type="EMBL" id="CP147982">
    <property type="protein sequence ID" value="WXK76702.1"/>
    <property type="molecule type" value="Genomic_DNA"/>
</dbReference>
<gene>
    <name evidence="1" type="ORF">WAB15_12240</name>
</gene>
<dbReference type="PANTHER" id="PTHR19959:SF119">
    <property type="entry name" value="FUNGAL LIPASE-LIKE DOMAIN-CONTAINING PROTEIN"/>
    <property type="match status" value="1"/>
</dbReference>
<proteinExistence type="predicted"/>
<accession>A0ABZ2QP72</accession>
<dbReference type="Gene3D" id="1.25.40.10">
    <property type="entry name" value="Tetratricopeptide repeat domain"/>
    <property type="match status" value="4"/>
</dbReference>
<dbReference type="RefSeq" id="WP_407286220.1">
    <property type="nucleotide sequence ID" value="NZ_CP147982.1"/>
</dbReference>
<dbReference type="InterPro" id="IPR011990">
    <property type="entry name" value="TPR-like_helical_dom_sf"/>
</dbReference>